<feature type="repeat" description="CSPG" evidence="5">
    <location>
        <begin position="1055"/>
        <end position="1147"/>
    </location>
</feature>
<dbReference type="CDD" id="cd00110">
    <property type="entry name" value="LamG"/>
    <property type="match status" value="2"/>
</dbReference>
<dbReference type="Pfam" id="PF02210">
    <property type="entry name" value="Laminin_G_2"/>
    <property type="match status" value="2"/>
</dbReference>
<keyword evidence="7" id="KW-0472">Membrane</keyword>
<sequence>STQLYNGYQRVAQDELEFHPGRMCHLPVVLKLDFNTGVRVLSRDGLKLTASFFGDSYVSVPFQDASSVTNVSFRFKTSRSEGLLFLALGPPDYCLVILEHGGIKVRINLGSGEEMLTSPPGIRFNDLLWHEAKIHRVDGEIILVIDRIYETFLHVSGRFFELNIKSGIFLGELGNNNDGFFENIASFRGCLEDVKFNEYDMLRFAMDSLEKHVFGVTWDCREEFQSPSLEPISFVEPGAFIALQTLKARNGGNFTFEVKTNSQLAVLLYNTGNTPETDFIAVEIVEGLIIVSINEGNGVVEIQSDVVVSDGEWHYVEVDFSPMFLEVEVDGKRESLRPSVGQNRFFDLDGFLYFGGIEKNKQSRALQQGIKSLVLGSTGSSLGGCLQNIRLNDQLVGLQEVRVSRGIQPGCVWKYPCIHSPCVPEAHCLQDGLENFRCVCDKPICVKENFTAGYKLFAKSLPIDVEILALYPLEIAEGGSDVITSENIKMIVDFHKYGITESSVIFHIIDPPEHGFLEVEIWKGLSENLFTLSNLISDNVRYTHDGTEHYNDQIVFELEFRAQNYRLPPFLEKRRQFLFHIKISPVNDPPKLTVSSDQKFRLPKHTKKTITANILQASDPDNEESEIVYTLVNLGSKNEGFFENVNFPGKDLKSFTQEQVNKKLINYVHRGPASSRIAFHISDGIEDGQTMVLHIEAFDLILSLVRSTGVKLPYKGHVPITTDNLTFTTNSPDQDLTIHYNITSLPRFGSIQKRRHDGRWRTVSHFTQRQINKGKIRYLHTSAKPSHDEFSYIVVCAKVKLQEAYSFNISFINLILMEVKRDTLLLDSVLETPLTLKHLKYKTMPFVVEFQNIIYIIKSIPKYGLLYLASSRRPKLRHHKKLHEGSVFTQADIENKRVFYRLTRQSYSSLNDSITFEVSCFGTTTEPEEFSIHYRPLETSITVEIERLTVVEGGQAEIGKSNIRIDSPHSPNMIYNITTEPQHGKLMLINAGETTDSPTSFTNVDIQEERLVYVHDDSEHDEDSFQFIAYPQNSKNDAVFYGTLHIEVIMKNDNPPVRTVERIFWVQTNGEKKLTKKDLRYEDKDINCSPAQIQYTRRTIPNGALYHTKDSSVPVFQFTQEDLNEGKIIFRHNGQLYGKTVLWITDGQFFVTGILEIKASEPFINLTRNTGLVVRRGESEVITPHNLSVETNGDSSKSEVTFKIVTIPQHGNILVSGKKENQFTSTDIENSNVEYEHDNGFAFLDVFGFVVFLDKLHIEGVFSIRIFPVSYWEPLQVLSNKTLHVNEGRERKIEPTLLNVAHNNVNPINIEYTITSGPFHGQLRLNNSEKLFNEENHVSNLRFTQADINEGALIYKQTKSRVTNDSFVFDVTNGVTSLQNQMFFIDIISKIILLKTGNITLQEGKFVALNEFVLDVANPYFNQWISNYLIIEPPRNGQIVNVKAPDSTIRVFSPLQLKNGLIYYKHDDSETTRDWFTIVGRAADLSKESAPSTIHARVTPLNDEVPYLVNNTGLEVWEGSSAPITSRHLATADDDSDPNVLTYEISIPRNGYVSLKTDNKTPVLKFTQDQINRGMVIFIHTGERAGGFRFQVNDGLNKDSPHVFTITARELKLEVKANVLLRVLPRIQQSITQSHLLVETNNKNSSRQIIYYVRRSPQHGRILLEDHDGSVSEVFQFTQNHVDNNMVLYEHTKPMTDLNVNDTIIFDIQTEHASPLRGVEFNIEISVGTFTASDLQKLVQVNPLKVEEGGNIYIGKEHIDLHSLLTLWEEKGKREFINKLKLRIEELPKNGWLDFRDKNETLQNWVWLNRETIDKRLLSYNHDDSESFTDNFTLGFFILEEGKFTGIPPFNKTLFVEVSPVNDHPFQLLTKSPTCDVVQGQRSLISSRELYTKDEDGLPNNITYEIISNASNGFVVLGQNSLSAVQKFTQSDINKNLTYFYHDGSNQSGSFHFKVFDGKYEPVYETFHIRPIPLTLELLNISRVEIVQGSSVVFFQPNNLNAVTNGDRQNIWYNVTSPPMFGHIFLGDTLASNFTQHDIDMKSVFYTQVDMSVSEDYFTVSLFCLDVEVPDRVVNITVIPLVSQNDLQISTDSQAVLTLEQLDASRLAEKTGSNPTYSVDAKPRFGVLQFNNSFRKKRDAEINLFTHEDIVRERVVYRITNRDFEDSTTDSFNYILDAPGVQPARGKFVFIIHSQKNKTVSNDTEIPLSQDTKFIEINRRNVTVLKEDDVGMSILLFTDEYIIMIGVIVSIVVVALIVLFIVKCRQIQMKKRMVCNNNQDSKPPGARTIQAELNTECLPSDSSVSLSDDLPPPVPPTSPSSFGSHSGSQSPKYKNYLKQEQDNNILTPTPPPRSPEDTEWTRVTSKVPMCKVTPLNHQNCPQIDEPLAKEVPSDIIDNEELDRYSSKNDLQYGPICNPLLGKTQYWV</sequence>
<keyword evidence="9" id="KW-1185">Reference proteome</keyword>
<name>A0ABM1BG81_LIMPO</name>
<feature type="domain" description="Laminin G" evidence="8">
    <location>
        <begin position="49"/>
        <end position="220"/>
    </location>
</feature>
<dbReference type="GeneID" id="106465688"/>
<dbReference type="PROSITE" id="PS50025">
    <property type="entry name" value="LAM_G_DOMAIN"/>
    <property type="match status" value="2"/>
</dbReference>
<evidence type="ECO:0000259" key="8">
    <source>
        <dbReference type="PROSITE" id="PS50025"/>
    </source>
</evidence>
<feature type="repeat" description="CSPG" evidence="5">
    <location>
        <begin position="591"/>
        <end position="684"/>
    </location>
</feature>
<evidence type="ECO:0000256" key="5">
    <source>
        <dbReference type="PROSITE-ProRule" id="PRU01201"/>
    </source>
</evidence>
<organism evidence="9 10">
    <name type="scientific">Limulus polyphemus</name>
    <name type="common">Atlantic horseshoe crab</name>
    <dbReference type="NCBI Taxonomy" id="6850"/>
    <lineage>
        <taxon>Eukaryota</taxon>
        <taxon>Metazoa</taxon>
        <taxon>Ecdysozoa</taxon>
        <taxon>Arthropoda</taxon>
        <taxon>Chelicerata</taxon>
        <taxon>Merostomata</taxon>
        <taxon>Xiphosura</taxon>
        <taxon>Limulidae</taxon>
        <taxon>Limulus</taxon>
    </lineage>
</organism>
<feature type="repeat" description="CSPG" evidence="5">
    <location>
        <begin position="939"/>
        <end position="1030"/>
    </location>
</feature>
<feature type="repeat" description="CSPG" evidence="5">
    <location>
        <begin position="1274"/>
        <end position="1372"/>
    </location>
</feature>
<evidence type="ECO:0000313" key="10">
    <source>
        <dbReference type="RefSeq" id="XP_013781378.1"/>
    </source>
</evidence>
<gene>
    <name evidence="10" type="primary">LOC106465688</name>
</gene>
<evidence type="ECO:0000256" key="6">
    <source>
        <dbReference type="SAM" id="MobiDB-lite"/>
    </source>
</evidence>
<feature type="non-terminal residue" evidence="10">
    <location>
        <position position="1"/>
    </location>
</feature>
<comment type="caution">
    <text evidence="4">Lacks conserved residue(s) required for the propagation of feature annotation.</text>
</comment>
<evidence type="ECO:0000256" key="2">
    <source>
        <dbReference type="ARBA" id="ARBA00022737"/>
    </source>
</evidence>
<accession>A0ABM1BG81</accession>
<protein>
    <submittedName>
        <fullName evidence="10">Chondroitin sulfate proteoglycan 4-like</fullName>
    </submittedName>
</protein>
<dbReference type="InterPro" id="IPR051561">
    <property type="entry name" value="FRAS1_ECM"/>
</dbReference>
<evidence type="ECO:0000256" key="4">
    <source>
        <dbReference type="PROSITE-ProRule" id="PRU00122"/>
    </source>
</evidence>
<dbReference type="Proteomes" id="UP000694941">
    <property type="component" value="Unplaced"/>
</dbReference>
<keyword evidence="2" id="KW-0677">Repeat</keyword>
<feature type="repeat" description="CSPG" evidence="5">
    <location>
        <begin position="1163"/>
        <end position="1252"/>
    </location>
</feature>
<feature type="repeat" description="CSPG" evidence="5">
    <location>
        <begin position="701"/>
        <end position="795"/>
    </location>
</feature>
<feature type="repeat" description="CSPG" evidence="5">
    <location>
        <begin position="1612"/>
        <end position="1709"/>
    </location>
</feature>
<dbReference type="InterPro" id="IPR039005">
    <property type="entry name" value="CSPG_rpt"/>
</dbReference>
<feature type="domain" description="Laminin G" evidence="8">
    <location>
        <begin position="230"/>
        <end position="411"/>
    </location>
</feature>
<dbReference type="Pfam" id="PF16184">
    <property type="entry name" value="Cadherin_3"/>
    <property type="match status" value="12"/>
</dbReference>
<feature type="compositionally biased region" description="Low complexity" evidence="6">
    <location>
        <begin position="2299"/>
        <end position="2309"/>
    </location>
</feature>
<feature type="repeat" description="CSPG" evidence="5">
    <location>
        <begin position="464"/>
        <end position="559"/>
    </location>
</feature>
<feature type="repeat" description="CSPG" evidence="5">
    <location>
        <begin position="1505"/>
        <end position="1595"/>
    </location>
</feature>
<keyword evidence="7" id="KW-1133">Transmembrane helix</keyword>
<evidence type="ECO:0000313" key="9">
    <source>
        <dbReference type="Proteomes" id="UP000694941"/>
    </source>
</evidence>
<dbReference type="SMART" id="SM00282">
    <property type="entry name" value="LamG"/>
    <property type="match status" value="2"/>
</dbReference>
<evidence type="ECO:0000256" key="1">
    <source>
        <dbReference type="ARBA" id="ARBA00022729"/>
    </source>
</evidence>
<keyword evidence="3" id="KW-0325">Glycoprotein</keyword>
<feature type="region of interest" description="Disordered" evidence="6">
    <location>
        <begin position="2299"/>
        <end position="2332"/>
    </location>
</feature>
<dbReference type="SUPFAM" id="SSF49899">
    <property type="entry name" value="Concanavalin A-like lectins/glucanases"/>
    <property type="match status" value="2"/>
</dbReference>
<dbReference type="RefSeq" id="XP_013781378.1">
    <property type="nucleotide sequence ID" value="XM_013925924.1"/>
</dbReference>
<evidence type="ECO:0000256" key="3">
    <source>
        <dbReference type="ARBA" id="ARBA00023180"/>
    </source>
</evidence>
<evidence type="ECO:0000256" key="7">
    <source>
        <dbReference type="SAM" id="Phobius"/>
    </source>
</evidence>
<dbReference type="InterPro" id="IPR001791">
    <property type="entry name" value="Laminin_G"/>
</dbReference>
<dbReference type="PANTHER" id="PTHR45739">
    <property type="entry name" value="MATRIX PROTEIN, PUTATIVE-RELATED"/>
    <property type="match status" value="1"/>
</dbReference>
<feature type="transmembrane region" description="Helical" evidence="7">
    <location>
        <begin position="2241"/>
        <end position="2262"/>
    </location>
</feature>
<reference evidence="10" key="1">
    <citation type="submission" date="2025-08" db="UniProtKB">
        <authorList>
            <consortium name="RefSeq"/>
        </authorList>
    </citation>
    <scope>IDENTIFICATION</scope>
    <source>
        <tissue evidence="10">Muscle</tissue>
    </source>
</reference>
<proteinExistence type="predicted"/>
<dbReference type="PROSITE" id="PS51854">
    <property type="entry name" value="CSPG"/>
    <property type="match status" value="10"/>
</dbReference>
<keyword evidence="7" id="KW-0812">Transmembrane</keyword>
<feature type="repeat" description="CSPG" evidence="5">
    <location>
        <begin position="1390"/>
        <end position="1481"/>
    </location>
</feature>
<dbReference type="Gene3D" id="2.60.120.200">
    <property type="match status" value="2"/>
</dbReference>
<dbReference type="PANTHER" id="PTHR45739:SF12">
    <property type="entry name" value="CHONDROITIN SULFATE PROTEOGLYCAN 4-LIKE ISOFORM X2"/>
    <property type="match status" value="1"/>
</dbReference>
<dbReference type="InterPro" id="IPR013320">
    <property type="entry name" value="ConA-like_dom_sf"/>
</dbReference>
<keyword evidence="1" id="KW-0732">Signal</keyword>
<feature type="compositionally biased region" description="Low complexity" evidence="6">
    <location>
        <begin position="2319"/>
        <end position="2331"/>
    </location>
</feature>